<dbReference type="GO" id="GO:0016787">
    <property type="term" value="F:hydrolase activity"/>
    <property type="evidence" value="ECO:0007669"/>
    <property type="project" value="UniProtKB-KW"/>
</dbReference>
<evidence type="ECO:0000259" key="4">
    <source>
        <dbReference type="Pfam" id="PF00135"/>
    </source>
</evidence>
<proteinExistence type="inferred from homology"/>
<dbReference type="PANTHER" id="PTHR11559">
    <property type="entry name" value="CARBOXYLESTERASE"/>
    <property type="match status" value="1"/>
</dbReference>
<evidence type="ECO:0000313" key="6">
    <source>
        <dbReference type="Proteomes" id="UP000029964"/>
    </source>
</evidence>
<dbReference type="ESTHER" id="acrch-a0a086szv7">
    <property type="family name" value="Fungal_carboxylesterase_lipase"/>
</dbReference>
<dbReference type="PROSITE" id="PS00122">
    <property type="entry name" value="CARBOXYLESTERASE_B_1"/>
    <property type="match status" value="1"/>
</dbReference>
<reference evidence="6" key="1">
    <citation type="journal article" date="2014" name="Genome Announc.">
        <title>Genome sequence and annotation of Acremonium chrysogenum, producer of the beta-lactam antibiotic cephalosporin C.</title>
        <authorList>
            <person name="Terfehr D."/>
            <person name="Dahlmann T.A."/>
            <person name="Specht T."/>
            <person name="Zadra I."/>
            <person name="Kuernsteiner H."/>
            <person name="Kueck U."/>
        </authorList>
    </citation>
    <scope>NUCLEOTIDE SEQUENCE [LARGE SCALE GENOMIC DNA]</scope>
    <source>
        <strain evidence="6">ATCC 11550 / CBS 779.69 / DSM 880 / IAM 14645 / JCM 23072 / IMI 49137</strain>
    </source>
</reference>
<sequence>MRSFAAAVSTALAAAAGIAAAATACDTSSYITVGTSNGPVTGHPAPNSACVIEYLGVPYAKPPVGDLRFAPPEPLVETTEAYNASEFGYDCPLSPSGPLDYPDTTPQAPQIVSYFASAAGTPQSEDCLTLNIWSKVTERSDRAAKPVLVFFYGGRFAIGNTNSPFYNGKYFADAQDIVVVTVNYRLNIFGFPGAPGETQNLGLRDQRAAVEWLRDNISGFGGDPEKITISGQSSGGVAVDYWTYAYRDDPIIHGIIAPSGNAFSFPVNRPGVPEENWNLVVEDVDCADASDVMACMRALDWEDLKAAAAKIRPARSSSVLRSIPPFYPMPDNELVFTDYLSRAENGKFLKVPILVGNTHNEDGYYRIPAWRQGVVPTPSQVESFLLESFTCPVSVAATARLAQCVPSWAYRYFADWDNTRLYPTSGAYHGVDLHMIFGASEDVSGIPPEEDQEALTELMQSAWFAFSDDPWNGLTNELGWPTFNPGRKSLVLLGKDNSPEAEFVYPVEYDDDCPIVTMGGLA</sequence>
<organism evidence="5 6">
    <name type="scientific">Hapsidospora chrysogenum (strain ATCC 11550 / CBS 779.69 / DSM 880 / IAM 14645 / JCM 23072 / IMI 49137)</name>
    <name type="common">Acremonium chrysogenum</name>
    <dbReference type="NCBI Taxonomy" id="857340"/>
    <lineage>
        <taxon>Eukaryota</taxon>
        <taxon>Fungi</taxon>
        <taxon>Dikarya</taxon>
        <taxon>Ascomycota</taxon>
        <taxon>Pezizomycotina</taxon>
        <taxon>Sordariomycetes</taxon>
        <taxon>Hypocreomycetidae</taxon>
        <taxon>Hypocreales</taxon>
        <taxon>Bionectriaceae</taxon>
        <taxon>Hapsidospora</taxon>
    </lineage>
</organism>
<dbReference type="HOGENOM" id="CLU_006586_15_2_1"/>
<gene>
    <name evidence="5" type="ORF">ACRE_066450</name>
</gene>
<feature type="chain" id="PRO_5005106270" description="Carboxylic ester hydrolase" evidence="3">
    <location>
        <begin position="22"/>
        <end position="522"/>
    </location>
</feature>
<keyword evidence="6" id="KW-1185">Reference proteome</keyword>
<dbReference type="STRING" id="857340.A0A086SZV7"/>
<dbReference type="Proteomes" id="UP000029964">
    <property type="component" value="Unassembled WGS sequence"/>
</dbReference>
<evidence type="ECO:0000256" key="2">
    <source>
        <dbReference type="ARBA" id="ARBA00022801"/>
    </source>
</evidence>
<comment type="similarity">
    <text evidence="1 3">Belongs to the type-B carboxylesterase/lipase family.</text>
</comment>
<accession>A0A086SZV7</accession>
<dbReference type="PROSITE" id="PS51257">
    <property type="entry name" value="PROKAR_LIPOPROTEIN"/>
    <property type="match status" value="1"/>
</dbReference>
<feature type="signal peptide" evidence="3">
    <location>
        <begin position="1"/>
        <end position="21"/>
    </location>
</feature>
<dbReference type="InterPro" id="IPR002018">
    <property type="entry name" value="CarbesteraseB"/>
</dbReference>
<dbReference type="InterPro" id="IPR050309">
    <property type="entry name" value="Type-B_Carboxylest/Lipase"/>
</dbReference>
<keyword evidence="2 3" id="KW-0378">Hydrolase</keyword>
<feature type="domain" description="Carboxylesterase type B" evidence="4">
    <location>
        <begin position="32"/>
        <end position="365"/>
    </location>
</feature>
<comment type="caution">
    <text evidence="5">The sequence shown here is derived from an EMBL/GenBank/DDBJ whole genome shotgun (WGS) entry which is preliminary data.</text>
</comment>
<dbReference type="EMBL" id="JPKY01000089">
    <property type="protein sequence ID" value="KFH42639.1"/>
    <property type="molecule type" value="Genomic_DNA"/>
</dbReference>
<dbReference type="InterPro" id="IPR029058">
    <property type="entry name" value="AB_hydrolase_fold"/>
</dbReference>
<name>A0A086SZV7_HAPC1</name>
<dbReference type="InterPro" id="IPR019826">
    <property type="entry name" value="Carboxylesterase_B_AS"/>
</dbReference>
<dbReference type="OrthoDB" id="408631at2759"/>
<keyword evidence="3" id="KW-0732">Signal</keyword>
<protein>
    <recommendedName>
        <fullName evidence="3">Carboxylic ester hydrolase</fullName>
        <ecNumber evidence="3">3.1.1.-</ecNumber>
    </recommendedName>
</protein>
<dbReference type="Pfam" id="PF00135">
    <property type="entry name" value="COesterase"/>
    <property type="match status" value="1"/>
</dbReference>
<dbReference type="EC" id="3.1.1.-" evidence="3"/>
<evidence type="ECO:0000256" key="3">
    <source>
        <dbReference type="RuleBase" id="RU361235"/>
    </source>
</evidence>
<evidence type="ECO:0000256" key="1">
    <source>
        <dbReference type="ARBA" id="ARBA00005964"/>
    </source>
</evidence>
<evidence type="ECO:0000313" key="5">
    <source>
        <dbReference type="EMBL" id="KFH42639.1"/>
    </source>
</evidence>
<dbReference type="SUPFAM" id="SSF53474">
    <property type="entry name" value="alpha/beta-Hydrolases"/>
    <property type="match status" value="1"/>
</dbReference>
<dbReference type="Gene3D" id="3.40.50.1820">
    <property type="entry name" value="alpha/beta hydrolase"/>
    <property type="match status" value="2"/>
</dbReference>
<dbReference type="AlphaFoldDB" id="A0A086SZV7"/>